<dbReference type="Gene3D" id="3.30.1810.10">
    <property type="entry name" value="YdfO-like"/>
    <property type="match status" value="1"/>
</dbReference>
<dbReference type="RefSeq" id="WP_105045657.1">
    <property type="nucleotide sequence ID" value="NZ_CP150662.1"/>
</dbReference>
<gene>
    <name evidence="1" type="ORF">BTO13_04180</name>
</gene>
<keyword evidence="2" id="KW-1185">Reference proteome</keyword>
<protein>
    <submittedName>
        <fullName evidence="1">Phage envelope protein</fullName>
    </submittedName>
</protein>
<evidence type="ECO:0000313" key="1">
    <source>
        <dbReference type="EMBL" id="PQJ74509.1"/>
    </source>
</evidence>
<dbReference type="InterPro" id="IPR009833">
    <property type="entry name" value="DUF1398"/>
</dbReference>
<dbReference type="AlphaFoldDB" id="A0A2S7WA61"/>
<keyword evidence="1" id="KW-0261">Viral envelope protein</keyword>
<sequence>MFTINQIKETHSKVKSGADFPNFIKELKQMGVIGYETFVADGHTIYNGKNGFTIQTEPKYSKLEIAAISNKNQFLNDLKNHQNGNTDYPTFCSDCAASGIEKWVVDLQQMTCVYFDKAATEILVEKIPTA</sequence>
<evidence type="ECO:0000313" key="2">
    <source>
        <dbReference type="Proteomes" id="UP000237608"/>
    </source>
</evidence>
<dbReference type="OrthoDB" id="1550456at2"/>
<dbReference type="InterPro" id="IPR036696">
    <property type="entry name" value="YdfO-like_sf"/>
</dbReference>
<dbReference type="Pfam" id="PF07166">
    <property type="entry name" value="DUF1398"/>
    <property type="match status" value="1"/>
</dbReference>
<keyword evidence="1" id="KW-0946">Virion</keyword>
<reference evidence="1 2" key="1">
    <citation type="submission" date="2016-12" db="EMBL/GenBank/DDBJ databases">
        <title>Trade-off between light-utilization and light-protection in marine flavobacteria.</title>
        <authorList>
            <person name="Kumagai Y."/>
            <person name="Yoshizawa S."/>
            <person name="Kogure K."/>
            <person name="Iwasaki W."/>
        </authorList>
    </citation>
    <scope>NUCLEOTIDE SEQUENCE [LARGE SCALE GENOMIC DNA]</scope>
    <source>
        <strain evidence="1 2">KCTC 22729</strain>
    </source>
</reference>
<name>A0A2S7WA61_9FLAO</name>
<dbReference type="Proteomes" id="UP000237608">
    <property type="component" value="Unassembled WGS sequence"/>
</dbReference>
<dbReference type="SUPFAM" id="SSF160419">
    <property type="entry name" value="YdfO-like"/>
    <property type="match status" value="1"/>
</dbReference>
<accession>A0A2S7WA61</accession>
<dbReference type="EMBL" id="MSCL01000001">
    <property type="protein sequence ID" value="PQJ74509.1"/>
    <property type="molecule type" value="Genomic_DNA"/>
</dbReference>
<organism evidence="1 2">
    <name type="scientific">Polaribacter gangjinensis</name>
    <dbReference type="NCBI Taxonomy" id="574710"/>
    <lineage>
        <taxon>Bacteria</taxon>
        <taxon>Pseudomonadati</taxon>
        <taxon>Bacteroidota</taxon>
        <taxon>Flavobacteriia</taxon>
        <taxon>Flavobacteriales</taxon>
        <taxon>Flavobacteriaceae</taxon>
    </lineage>
</organism>
<proteinExistence type="predicted"/>
<comment type="caution">
    <text evidence="1">The sequence shown here is derived from an EMBL/GenBank/DDBJ whole genome shotgun (WGS) entry which is preliminary data.</text>
</comment>